<dbReference type="OrthoDB" id="159913at2"/>
<dbReference type="Proteomes" id="UP000317371">
    <property type="component" value="Unassembled WGS sequence"/>
</dbReference>
<comment type="caution">
    <text evidence="1">The sequence shown here is derived from an EMBL/GenBank/DDBJ whole genome shotgun (WGS) entry which is preliminary data.</text>
</comment>
<evidence type="ECO:0000313" key="2">
    <source>
        <dbReference type="Proteomes" id="UP000317371"/>
    </source>
</evidence>
<proteinExistence type="predicted"/>
<dbReference type="EMBL" id="VIGC01000009">
    <property type="protein sequence ID" value="TQE96106.1"/>
    <property type="molecule type" value="Genomic_DNA"/>
</dbReference>
<dbReference type="RefSeq" id="WP_141609659.1">
    <property type="nucleotide sequence ID" value="NZ_VIGC02000009.1"/>
</dbReference>
<reference evidence="1 2" key="1">
    <citation type="submission" date="2019-06" db="EMBL/GenBank/DDBJ databases">
        <title>Genome sequence of Litorilinea aerophila BAA-2444.</title>
        <authorList>
            <person name="Maclea K.S."/>
            <person name="Maurais E.G."/>
            <person name="Iannazzi L.C."/>
        </authorList>
    </citation>
    <scope>NUCLEOTIDE SEQUENCE [LARGE SCALE GENOMIC DNA]</scope>
    <source>
        <strain evidence="1 2">ATCC BAA-2444</strain>
    </source>
</reference>
<organism evidence="1 2">
    <name type="scientific">Litorilinea aerophila</name>
    <dbReference type="NCBI Taxonomy" id="1204385"/>
    <lineage>
        <taxon>Bacteria</taxon>
        <taxon>Bacillati</taxon>
        <taxon>Chloroflexota</taxon>
        <taxon>Caldilineae</taxon>
        <taxon>Caldilineales</taxon>
        <taxon>Caldilineaceae</taxon>
        <taxon>Litorilinea</taxon>
    </lineage>
</organism>
<evidence type="ECO:0000313" key="1">
    <source>
        <dbReference type="EMBL" id="TQE96106.1"/>
    </source>
</evidence>
<gene>
    <name evidence="1" type="ORF">FKZ61_08435</name>
</gene>
<protein>
    <submittedName>
        <fullName evidence="1">Uncharacterized protein</fullName>
    </submittedName>
</protein>
<dbReference type="AlphaFoldDB" id="A0A540VH60"/>
<accession>A0A540VH60</accession>
<name>A0A540VH60_9CHLR</name>
<sequence>MGLWPPAVADAASPTDAETVVLPGHRLFLPVVTRHTPGACPQQSQATFAAVPVQGPPSSRQAAQHPDLNLALRGYVPTSALLTLVDVDGPTDSDPPQLADLFSPPRLPPFTAAYQVYDWDWQCAPDGCRGAPIAFPPVTLLELAADPGEPLTVPDRATSIWTGHLKAMVLYAESRRITLAYTREDTAAVGYLVHLEGICVDVNLLALYRQLDSAGRTHLPALRGDEVLGTAADARFQVAIRDTGSFMDPRSRKDWWQGY</sequence>
<keyword evidence="2" id="KW-1185">Reference proteome</keyword>
<dbReference type="InParanoid" id="A0A540VH60"/>